<dbReference type="STRING" id="286115.A0A507D007"/>
<evidence type="ECO:0000256" key="3">
    <source>
        <dbReference type="SAM" id="SignalP"/>
    </source>
</evidence>
<dbReference type="GO" id="GO:0032543">
    <property type="term" value="P:mitochondrial translation"/>
    <property type="evidence" value="ECO:0007669"/>
    <property type="project" value="TreeGrafter"/>
</dbReference>
<reference evidence="7 8" key="1">
    <citation type="journal article" date="2019" name="Sci. Rep.">
        <title>Comparative genomics of chytrid fungi reveal insights into the obligate biotrophic and pathogenic lifestyle of Synchytrium endobioticum.</title>
        <authorList>
            <person name="van de Vossenberg B.T.L.H."/>
            <person name="Warris S."/>
            <person name="Nguyen H.D.T."/>
            <person name="van Gent-Pelzer M.P.E."/>
            <person name="Joly D.L."/>
            <person name="van de Geest H.C."/>
            <person name="Bonants P.J.M."/>
            <person name="Smith D.S."/>
            <person name="Levesque C.A."/>
            <person name="van der Lee T.A.J."/>
        </authorList>
    </citation>
    <scope>NUCLEOTIDE SEQUENCE [LARGE SCALE GENOMIC DNA]</scope>
    <source>
        <strain evidence="5 8">LEV6574</strain>
        <strain evidence="6 7">MB42</strain>
    </source>
</reference>
<dbReference type="InterPro" id="IPR001278">
    <property type="entry name" value="Arg-tRNA-ligase"/>
</dbReference>
<feature type="signal peptide" evidence="3">
    <location>
        <begin position="1"/>
        <end position="20"/>
    </location>
</feature>
<dbReference type="VEuPathDB" id="FungiDB:SeMB42_g04225"/>
<evidence type="ECO:0000256" key="1">
    <source>
        <dbReference type="ARBA" id="ARBA00012837"/>
    </source>
</evidence>
<dbReference type="PANTHER" id="PTHR11956:SF11">
    <property type="entry name" value="ARGININE--TRNA LIGASE, MITOCHONDRIAL-RELATED"/>
    <property type="match status" value="1"/>
</dbReference>
<gene>
    <name evidence="5" type="ORF">SeLEV6574_g06680</name>
    <name evidence="6" type="ORF">SeMB42_g04225</name>
</gene>
<dbReference type="GO" id="GO:0004814">
    <property type="term" value="F:arginine-tRNA ligase activity"/>
    <property type="evidence" value="ECO:0007669"/>
    <property type="project" value="UniProtKB-EC"/>
</dbReference>
<dbReference type="Pfam" id="PF05746">
    <property type="entry name" value="DALR_1"/>
    <property type="match status" value="1"/>
</dbReference>
<dbReference type="GO" id="GO:0005739">
    <property type="term" value="C:mitochondrion"/>
    <property type="evidence" value="ECO:0007669"/>
    <property type="project" value="TreeGrafter"/>
</dbReference>
<dbReference type="InterPro" id="IPR009080">
    <property type="entry name" value="tRNAsynth_Ia_anticodon-bd"/>
</dbReference>
<comment type="catalytic activity">
    <reaction evidence="2">
        <text>tRNA(Arg) + L-arginine + ATP = L-arginyl-tRNA(Arg) + AMP + diphosphate</text>
        <dbReference type="Rhea" id="RHEA:20301"/>
        <dbReference type="Rhea" id="RHEA-COMP:9658"/>
        <dbReference type="Rhea" id="RHEA-COMP:9673"/>
        <dbReference type="ChEBI" id="CHEBI:30616"/>
        <dbReference type="ChEBI" id="CHEBI:32682"/>
        <dbReference type="ChEBI" id="CHEBI:33019"/>
        <dbReference type="ChEBI" id="CHEBI:78442"/>
        <dbReference type="ChEBI" id="CHEBI:78513"/>
        <dbReference type="ChEBI" id="CHEBI:456215"/>
        <dbReference type="EC" id="6.1.1.19"/>
    </reaction>
</comment>
<comment type="caution">
    <text evidence="6">The sequence shown here is derived from an EMBL/GenBank/DDBJ whole genome shotgun (WGS) entry which is preliminary data.</text>
</comment>
<sequence>MHQLIAAILAATTSLPPAAIHPCIDGPKRNGRALSVDYTIHISRLLGKLHSNYEDDHEKPQGHPDHSRVIARVTELISAHDTHNVICQVIPSQHQILITILPAAFMTHAIRPLATALPIPQPDGFPTTDIEVLLPSARDSLNGYHIRSLNYARFLYECRRAQGCSDVRILVVAFDACTDTAPAWHITLVADWHADPSIPVVHESCTLPAVRAFIAHRSTTDPTMLGIGTSASPLAILATVRHRRPRAATQIVPHQLQRLSDAANRIVPCSPATVLVGKCSISSPSALAASTPRIRAIIDVRSPPDPDALATLLARSRLVVSDLSVKPCRDSTADPADAGLYVQYIHARICGIERSAAPCLNASADLSGLSRNNMALDLAVAIESFYQTFLRTVQEHEPSVLVSALIKLAHSTNRALSHLRVKGRRDNEDRWLLLYIARACIQNGLGLLGLKAAHFM</sequence>
<evidence type="ECO:0000256" key="2">
    <source>
        <dbReference type="ARBA" id="ARBA00049339"/>
    </source>
</evidence>
<keyword evidence="6" id="KW-0436">Ligase</keyword>
<keyword evidence="3" id="KW-0732">Signal</keyword>
<dbReference type="InterPro" id="IPR008909">
    <property type="entry name" value="DALR_anticod-bd"/>
</dbReference>
<dbReference type="OrthoDB" id="68056at2759"/>
<accession>A0A507D007</accession>
<dbReference type="EC" id="6.1.1.19" evidence="1"/>
<feature type="domain" description="DALR anticodon binding" evidence="4">
    <location>
        <begin position="342"/>
        <end position="456"/>
    </location>
</feature>
<proteinExistence type="predicted"/>
<organism evidence="6 7">
    <name type="scientific">Synchytrium endobioticum</name>
    <dbReference type="NCBI Taxonomy" id="286115"/>
    <lineage>
        <taxon>Eukaryota</taxon>
        <taxon>Fungi</taxon>
        <taxon>Fungi incertae sedis</taxon>
        <taxon>Chytridiomycota</taxon>
        <taxon>Chytridiomycota incertae sedis</taxon>
        <taxon>Chytridiomycetes</taxon>
        <taxon>Synchytriales</taxon>
        <taxon>Synchytriaceae</taxon>
        <taxon>Synchytrium</taxon>
    </lineage>
</organism>
<evidence type="ECO:0000259" key="4">
    <source>
        <dbReference type="SMART" id="SM00836"/>
    </source>
</evidence>
<dbReference type="GO" id="GO:0006420">
    <property type="term" value="P:arginyl-tRNA aminoacylation"/>
    <property type="evidence" value="ECO:0007669"/>
    <property type="project" value="InterPro"/>
</dbReference>
<dbReference type="AlphaFoldDB" id="A0A507D007"/>
<keyword evidence="7" id="KW-1185">Reference proteome</keyword>
<dbReference type="PANTHER" id="PTHR11956">
    <property type="entry name" value="ARGINYL-TRNA SYNTHETASE"/>
    <property type="match status" value="1"/>
</dbReference>
<dbReference type="SUPFAM" id="SSF47323">
    <property type="entry name" value="Anticodon-binding domain of a subclass of class I aminoacyl-tRNA synthetases"/>
    <property type="match status" value="1"/>
</dbReference>
<evidence type="ECO:0000313" key="8">
    <source>
        <dbReference type="Proteomes" id="UP000320475"/>
    </source>
</evidence>
<dbReference type="Gene3D" id="1.10.730.10">
    <property type="entry name" value="Isoleucyl-tRNA Synthetase, Domain 1"/>
    <property type="match status" value="1"/>
</dbReference>
<dbReference type="Proteomes" id="UP000317494">
    <property type="component" value="Unassembled WGS sequence"/>
</dbReference>
<evidence type="ECO:0000313" key="5">
    <source>
        <dbReference type="EMBL" id="TPX40310.1"/>
    </source>
</evidence>
<feature type="chain" id="PRO_5033839498" description="arginine--tRNA ligase" evidence="3">
    <location>
        <begin position="21"/>
        <end position="456"/>
    </location>
</feature>
<dbReference type="Proteomes" id="UP000320475">
    <property type="component" value="Unassembled WGS sequence"/>
</dbReference>
<dbReference type="EMBL" id="QEAM01000398">
    <property type="protein sequence ID" value="TPX40310.1"/>
    <property type="molecule type" value="Genomic_DNA"/>
</dbReference>
<dbReference type="GO" id="GO:0005524">
    <property type="term" value="F:ATP binding"/>
    <property type="evidence" value="ECO:0007669"/>
    <property type="project" value="InterPro"/>
</dbReference>
<evidence type="ECO:0000313" key="6">
    <source>
        <dbReference type="EMBL" id="TPX44767.1"/>
    </source>
</evidence>
<evidence type="ECO:0000313" key="7">
    <source>
        <dbReference type="Proteomes" id="UP000317494"/>
    </source>
</evidence>
<dbReference type="EMBL" id="QEAN01000166">
    <property type="protein sequence ID" value="TPX44767.1"/>
    <property type="molecule type" value="Genomic_DNA"/>
</dbReference>
<protein>
    <recommendedName>
        <fullName evidence="1">arginine--tRNA ligase</fullName>
        <ecNumber evidence="1">6.1.1.19</ecNumber>
    </recommendedName>
</protein>
<name>A0A507D007_9FUNG</name>
<dbReference type="SMART" id="SM00836">
    <property type="entry name" value="DALR_1"/>
    <property type="match status" value="1"/>
</dbReference>